<dbReference type="InterPro" id="IPR015943">
    <property type="entry name" value="WD40/YVTN_repeat-like_dom_sf"/>
</dbReference>
<evidence type="ECO:0000313" key="1">
    <source>
        <dbReference type="EMBL" id="BFO71096.1"/>
    </source>
</evidence>
<proteinExistence type="predicted"/>
<reference evidence="1" key="1">
    <citation type="submission" date="2024-07" db="EMBL/GenBank/DDBJ databases">
        <title>Complete genome sequence of Prevotella sp. YM-2024 GTC17253.</title>
        <authorList>
            <person name="Hayashi M."/>
            <person name="Muto Y."/>
            <person name="Tanaka K."/>
            <person name="Niwa H."/>
        </authorList>
    </citation>
    <scope>NUCLEOTIDE SEQUENCE</scope>
    <source>
        <strain evidence="1">GTC17253</strain>
    </source>
</reference>
<organism evidence="1">
    <name type="scientific">Prevotella sp. GTC17253</name>
    <dbReference type="NCBI Taxonomy" id="3236793"/>
    <lineage>
        <taxon>Bacteria</taxon>
        <taxon>Pseudomonadati</taxon>
        <taxon>Bacteroidota</taxon>
        <taxon>Bacteroidia</taxon>
        <taxon>Bacteroidales</taxon>
        <taxon>Prevotellaceae</taxon>
        <taxon>Prevotella</taxon>
    </lineage>
</organism>
<dbReference type="Gene3D" id="2.130.10.10">
    <property type="entry name" value="YVTN repeat-like/Quinoprotein amine dehydrogenase"/>
    <property type="match status" value="1"/>
</dbReference>
<evidence type="ECO:0008006" key="2">
    <source>
        <dbReference type="Google" id="ProtNLM"/>
    </source>
</evidence>
<dbReference type="PROSITE" id="PS51257">
    <property type="entry name" value="PROKAR_LIPOPROTEIN"/>
    <property type="match status" value="1"/>
</dbReference>
<protein>
    <recommendedName>
        <fullName evidence="2">Lipoprotein</fullName>
    </recommendedName>
</protein>
<dbReference type="SUPFAM" id="SSF75011">
    <property type="entry name" value="3-carboxy-cis,cis-mucoante lactonizing enzyme"/>
    <property type="match status" value="1"/>
</dbReference>
<sequence length="312" mass="34930">MKKIKTNNPLLGLIAVIILSCSCGCSKDSPVDTLKKAEFVMPEKAIVITNQADASVVIADADAKKVVWKWTATIGKVNEEHRKWFSNPSDVKPVYNNTCILMAASGGGVALIRIADKKTLFYGYAGVNPHSAELLPDGNIVTASSTDGILATFRTDTIKGFGTMVAKYDLPAAHNVYWDKKRNRLYSAAHTMHIFEYNGDKEKPLLKNHETKDVDSPDGKLIGVHELYPIEGEEDMLWLATNQKVWKYNLRDNSVKEFSNFYAVKSVSNSTHGIIMLCPKEEWWADDLIDETGKTIFRSYGFKIYKARWIGK</sequence>
<dbReference type="Pfam" id="PF20138">
    <property type="entry name" value="DUF6528"/>
    <property type="match status" value="1"/>
</dbReference>
<name>A0AB33IU22_9BACT</name>
<gene>
    <name evidence="1" type="ORF">GTC17253_10620</name>
</gene>
<dbReference type="InterPro" id="IPR045383">
    <property type="entry name" value="DUF6528"/>
</dbReference>
<accession>A0AB33IU22</accession>
<dbReference type="EMBL" id="AP035785">
    <property type="protein sequence ID" value="BFO71096.1"/>
    <property type="molecule type" value="Genomic_DNA"/>
</dbReference>
<dbReference type="AlphaFoldDB" id="A0AB33IU22"/>